<proteinExistence type="inferred from homology"/>
<name>A0ABD6EP72_9BILA</name>
<reference evidence="10 11" key="1">
    <citation type="submission" date="2024-08" db="EMBL/GenBank/DDBJ databases">
        <title>Gnathostoma spinigerum genome.</title>
        <authorList>
            <person name="Gonzalez-Bertolin B."/>
            <person name="Monzon S."/>
            <person name="Zaballos A."/>
            <person name="Jimenez P."/>
            <person name="Dekumyoy P."/>
            <person name="Varona S."/>
            <person name="Cuesta I."/>
            <person name="Sumanam S."/>
            <person name="Adisakwattana P."/>
            <person name="Gasser R.B."/>
            <person name="Hernandez-Gonzalez A."/>
            <person name="Young N.D."/>
            <person name="Perteguer M.J."/>
        </authorList>
    </citation>
    <scope>NUCLEOTIDE SEQUENCE [LARGE SCALE GENOMIC DNA]</scope>
    <source>
        <strain evidence="10">AL3</strain>
        <tissue evidence="10">Liver</tissue>
    </source>
</reference>
<dbReference type="InterPro" id="IPR018370">
    <property type="entry name" value="Chaperonin_Cpn60_CS"/>
</dbReference>
<dbReference type="NCBIfam" id="NF009487">
    <property type="entry name" value="PRK12849.1"/>
    <property type="match status" value="1"/>
</dbReference>
<gene>
    <name evidence="10" type="ORF">AB6A40_007691</name>
</gene>
<keyword evidence="3" id="KW-0547">Nucleotide-binding</keyword>
<evidence type="ECO:0000313" key="10">
    <source>
        <dbReference type="EMBL" id="MFH4980982.1"/>
    </source>
</evidence>
<evidence type="ECO:0000313" key="11">
    <source>
        <dbReference type="Proteomes" id="UP001608902"/>
    </source>
</evidence>
<evidence type="ECO:0000256" key="3">
    <source>
        <dbReference type="ARBA" id="ARBA00022741"/>
    </source>
</evidence>
<dbReference type="Gene3D" id="1.10.560.10">
    <property type="entry name" value="GroEL-like equatorial domain"/>
    <property type="match status" value="1"/>
</dbReference>
<keyword evidence="5" id="KW-0809">Transit peptide</keyword>
<accession>A0ABD6EP72</accession>
<dbReference type="GO" id="GO:0005759">
    <property type="term" value="C:mitochondrial matrix"/>
    <property type="evidence" value="ECO:0007669"/>
    <property type="project" value="UniProtKB-SubCell"/>
</dbReference>
<evidence type="ECO:0000256" key="5">
    <source>
        <dbReference type="ARBA" id="ARBA00022946"/>
    </source>
</evidence>
<dbReference type="FunFam" id="3.30.260.10:FF:000019">
    <property type="entry name" value="60 kDa heat shock mitochondrial"/>
    <property type="match status" value="1"/>
</dbReference>
<dbReference type="Pfam" id="PF00118">
    <property type="entry name" value="Cpn60_TCP1"/>
    <property type="match status" value="1"/>
</dbReference>
<evidence type="ECO:0000256" key="7">
    <source>
        <dbReference type="ARBA" id="ARBA00023186"/>
    </source>
</evidence>
<dbReference type="SUPFAM" id="SSF54849">
    <property type="entry name" value="GroEL-intermediate domain like"/>
    <property type="match status" value="1"/>
</dbReference>
<comment type="similarity">
    <text evidence="2 9">Belongs to the chaperonin (HSP60) family.</text>
</comment>
<evidence type="ECO:0000256" key="4">
    <source>
        <dbReference type="ARBA" id="ARBA00022840"/>
    </source>
</evidence>
<organism evidence="10 11">
    <name type="scientific">Gnathostoma spinigerum</name>
    <dbReference type="NCBI Taxonomy" id="75299"/>
    <lineage>
        <taxon>Eukaryota</taxon>
        <taxon>Metazoa</taxon>
        <taxon>Ecdysozoa</taxon>
        <taxon>Nematoda</taxon>
        <taxon>Chromadorea</taxon>
        <taxon>Rhabditida</taxon>
        <taxon>Spirurina</taxon>
        <taxon>Gnathostomatomorpha</taxon>
        <taxon>Gnathostomatoidea</taxon>
        <taxon>Gnathostomatidae</taxon>
        <taxon>Gnathostoma</taxon>
    </lineage>
</organism>
<evidence type="ECO:0000256" key="6">
    <source>
        <dbReference type="ARBA" id="ARBA00023128"/>
    </source>
</evidence>
<evidence type="ECO:0000256" key="9">
    <source>
        <dbReference type="RuleBase" id="RU000418"/>
    </source>
</evidence>
<dbReference type="InterPro" id="IPR002423">
    <property type="entry name" value="Cpn60/GroEL/TCP-1"/>
</dbReference>
<dbReference type="HAMAP" id="MF_00600">
    <property type="entry name" value="CH60"/>
    <property type="match status" value="1"/>
</dbReference>
<sequence>MWNAFPMFGKEVRMLRLCAQRCILRSVIRGFAKEIKFGADGRAAMLAGVDVLADAVSVTMGPKGRNVVIEQSWGSPKITKDGVTVAKSIDFKDKYKNLGAKLVQDVANKANEEAGDGTTCATILARAITKEGFDNISKGANPVEIRRGVMKAVEKIVEELKVMSKNVTTPEEIAQVATISANGDENVGRLISEAMKKVGNKGVITVKDGKTLHDELEIIEGMKFDRGYISPYFINTAKGAKVEFEKCLVLLSEKKISQVQDIVPALELANKHRKPLLIVAEDVDGEALTTLVLNRLKVGLQVAAVKAPGFGDNRKNTLKDMAIATGATLFGDDANLVKIEDIQIQDFGEVEEVSITKDDTLLLRGKGSQEEIEKRVALIEDEIKASTSDYEKEKLNERLAKLSKGVAVLKVGGASEVEVNEKKDRVTDALNATRAAVEEGIVPGGGVALLRAVGILDNLKVPTEDQKKGIKIVQKAVRQPINAIVSNAGIDASSVVEKVLASSDKSFGYDAMNDKFVNMYEAGIVDPTKVIRTALQDAAGVSSLLATTECVVTELPKEEPPMPAGGGMGGMGGGMGGMY</sequence>
<dbReference type="NCBIfam" id="TIGR02348">
    <property type="entry name" value="GroEL"/>
    <property type="match status" value="1"/>
</dbReference>
<dbReference type="InterPro" id="IPR027409">
    <property type="entry name" value="GroEL-like_apical_dom_sf"/>
</dbReference>
<dbReference type="FunFam" id="3.50.7.10:FF:000001">
    <property type="entry name" value="60 kDa chaperonin"/>
    <property type="match status" value="1"/>
</dbReference>
<keyword evidence="11" id="KW-1185">Reference proteome</keyword>
<dbReference type="PROSITE" id="PS00296">
    <property type="entry name" value="CHAPERONINS_CPN60"/>
    <property type="match status" value="1"/>
</dbReference>
<dbReference type="CDD" id="cd03344">
    <property type="entry name" value="GroEL"/>
    <property type="match status" value="1"/>
</dbReference>
<dbReference type="NCBIfam" id="NF009489">
    <property type="entry name" value="PRK12851.1"/>
    <property type="match status" value="1"/>
</dbReference>
<comment type="caution">
    <text evidence="10">The sequence shown here is derived from an EMBL/GenBank/DDBJ whole genome shotgun (WGS) entry which is preliminary data.</text>
</comment>
<keyword evidence="4" id="KW-0067">ATP-binding</keyword>
<dbReference type="AlphaFoldDB" id="A0ABD6EP72"/>
<evidence type="ECO:0000256" key="2">
    <source>
        <dbReference type="ARBA" id="ARBA00006607"/>
    </source>
</evidence>
<comment type="subcellular location">
    <subcellularLocation>
        <location evidence="1">Mitochondrion matrix</location>
    </subcellularLocation>
</comment>
<dbReference type="InterPro" id="IPR001844">
    <property type="entry name" value="Cpn60/GroEL"/>
</dbReference>
<dbReference type="InterPro" id="IPR027410">
    <property type="entry name" value="TCP-1-like_intermed_sf"/>
</dbReference>
<dbReference type="PANTHER" id="PTHR45633">
    <property type="entry name" value="60 KDA HEAT SHOCK PROTEIN, MITOCHONDRIAL"/>
    <property type="match status" value="1"/>
</dbReference>
<evidence type="ECO:0000256" key="1">
    <source>
        <dbReference type="ARBA" id="ARBA00004305"/>
    </source>
</evidence>
<dbReference type="SUPFAM" id="SSF48592">
    <property type="entry name" value="GroEL equatorial domain-like"/>
    <property type="match status" value="1"/>
</dbReference>
<dbReference type="Gene3D" id="3.50.7.10">
    <property type="entry name" value="GroEL"/>
    <property type="match status" value="1"/>
</dbReference>
<protein>
    <recommendedName>
        <fullName evidence="8">Heat shock protein 60</fullName>
    </recommendedName>
</protein>
<dbReference type="SUPFAM" id="SSF52029">
    <property type="entry name" value="GroEL apical domain-like"/>
    <property type="match status" value="1"/>
</dbReference>
<dbReference type="InterPro" id="IPR027413">
    <property type="entry name" value="GROEL-like_equatorial_sf"/>
</dbReference>
<dbReference type="NCBIfam" id="NF009488">
    <property type="entry name" value="PRK12850.1"/>
    <property type="match status" value="1"/>
</dbReference>
<dbReference type="GO" id="GO:0005524">
    <property type="term" value="F:ATP binding"/>
    <property type="evidence" value="ECO:0007669"/>
    <property type="project" value="UniProtKB-KW"/>
</dbReference>
<dbReference type="EMBL" id="JBGFUD010006417">
    <property type="protein sequence ID" value="MFH4980982.1"/>
    <property type="molecule type" value="Genomic_DNA"/>
</dbReference>
<dbReference type="Proteomes" id="UP001608902">
    <property type="component" value="Unassembled WGS sequence"/>
</dbReference>
<keyword evidence="6" id="KW-0496">Mitochondrion</keyword>
<dbReference type="Gene3D" id="3.30.260.10">
    <property type="entry name" value="TCP-1-like chaperonin intermediate domain"/>
    <property type="match status" value="1"/>
</dbReference>
<keyword evidence="7" id="KW-0143">Chaperone</keyword>
<dbReference type="FunFam" id="1.10.560.10:FF:000031">
    <property type="entry name" value="60 kDa heat shock protein, mitochondrial"/>
    <property type="match status" value="1"/>
</dbReference>
<dbReference type="NCBIfam" id="NF000592">
    <property type="entry name" value="PRK00013.1"/>
    <property type="match status" value="1"/>
</dbReference>
<evidence type="ECO:0000256" key="8">
    <source>
        <dbReference type="ARBA" id="ARBA00030005"/>
    </source>
</evidence>
<dbReference type="PRINTS" id="PR00298">
    <property type="entry name" value="CHAPERONIN60"/>
</dbReference>